<comment type="caution">
    <text evidence="5">The sequence shown here is derived from an EMBL/GenBank/DDBJ whole genome shotgun (WGS) entry which is preliminary data.</text>
</comment>
<evidence type="ECO:0000313" key="6">
    <source>
        <dbReference type="Proteomes" id="UP000239425"/>
    </source>
</evidence>
<dbReference type="GO" id="GO:0008897">
    <property type="term" value="F:holo-[acyl-carrier-protein] synthase activity"/>
    <property type="evidence" value="ECO:0007669"/>
    <property type="project" value="InterPro"/>
</dbReference>
<accession>A0A2S5R802</accession>
<reference evidence="5 6" key="1">
    <citation type="submission" date="2017-11" db="EMBL/GenBank/DDBJ databases">
        <title>Comparative genomic analysis of Holospora spp., intranuclear symbionts of paramecia.</title>
        <authorList>
            <person name="Garushyants S.K."/>
            <person name="Beliavskaya A."/>
            <person name="Malko D.B."/>
            <person name="Logacheva M.D."/>
            <person name="Rautian M.S."/>
            <person name="Gelfand M.S."/>
        </authorList>
    </citation>
    <scope>NUCLEOTIDE SEQUENCE [LARGE SCALE GENOMIC DNA]</scope>
    <source>
        <strain evidence="6">02AZ16</strain>
    </source>
</reference>
<keyword evidence="6" id="KW-1185">Reference proteome</keyword>
<evidence type="ECO:0000256" key="2">
    <source>
        <dbReference type="ARBA" id="ARBA00022679"/>
    </source>
</evidence>
<name>A0A2S5R802_9PROT</name>
<dbReference type="Proteomes" id="UP000239425">
    <property type="component" value="Unassembled WGS sequence"/>
</dbReference>
<dbReference type="GO" id="GO:0019878">
    <property type="term" value="P:lysine biosynthetic process via aminoadipic acid"/>
    <property type="evidence" value="ECO:0007669"/>
    <property type="project" value="TreeGrafter"/>
</dbReference>
<dbReference type="Pfam" id="PF01648">
    <property type="entry name" value="ACPS"/>
    <property type="match status" value="1"/>
</dbReference>
<dbReference type="GO" id="GO:0005829">
    <property type="term" value="C:cytosol"/>
    <property type="evidence" value="ECO:0007669"/>
    <property type="project" value="TreeGrafter"/>
</dbReference>
<gene>
    <name evidence="5" type="ORF">HCUR_01097</name>
</gene>
<dbReference type="EMBL" id="PHHC01000100">
    <property type="protein sequence ID" value="PPE03466.1"/>
    <property type="molecule type" value="Genomic_DNA"/>
</dbReference>
<dbReference type="Gene3D" id="3.90.470.20">
    <property type="entry name" value="4'-phosphopantetheinyl transferase domain"/>
    <property type="match status" value="2"/>
</dbReference>
<proteinExistence type="inferred from homology"/>
<feature type="domain" description="4'-phosphopantetheinyl transferase" evidence="3">
    <location>
        <begin position="123"/>
        <end position="181"/>
    </location>
</feature>
<keyword evidence="2 5" id="KW-0808">Transferase</keyword>
<dbReference type="InterPro" id="IPR055066">
    <property type="entry name" value="AASDHPPT_N"/>
</dbReference>
<evidence type="ECO:0000256" key="1">
    <source>
        <dbReference type="ARBA" id="ARBA00010990"/>
    </source>
</evidence>
<evidence type="ECO:0000259" key="3">
    <source>
        <dbReference type="Pfam" id="PF01648"/>
    </source>
</evidence>
<evidence type="ECO:0000259" key="4">
    <source>
        <dbReference type="Pfam" id="PF22624"/>
    </source>
</evidence>
<dbReference type="Pfam" id="PF22624">
    <property type="entry name" value="AASDHPPT_N"/>
    <property type="match status" value="1"/>
</dbReference>
<dbReference type="SUPFAM" id="SSF56214">
    <property type="entry name" value="4'-phosphopantetheinyl transferase"/>
    <property type="match status" value="2"/>
</dbReference>
<dbReference type="PANTHER" id="PTHR12215:SF10">
    <property type="entry name" value="L-AMINOADIPATE-SEMIALDEHYDE DEHYDROGENASE-PHOSPHOPANTETHEINYL TRANSFERASE"/>
    <property type="match status" value="1"/>
</dbReference>
<evidence type="ECO:0000313" key="5">
    <source>
        <dbReference type="EMBL" id="PPE03466.1"/>
    </source>
</evidence>
<dbReference type="InterPro" id="IPR037143">
    <property type="entry name" value="4-PPantetheinyl_Trfase_dom_sf"/>
</dbReference>
<sequence length="222" mass="25695">MKLFDIFQNRVERINNSYINCLLLTLYISDLSYNDYKVLSVFLNNEEYYKCKKFSNLEHSKKFIISRVFLKFALASMLQKDISSIHFSYGPNGKPYLSDGSVFFNISHSKDLCLIGISFTNEIGVDIEFIDETIDYLPLLSFFASQEEIAWVLEKNSIKRFYKIWTLKESILKYTGQGISDAGFPELFVNKKTLLYPNTITHSFIKAEKYAISLCTGSCRTT</sequence>
<feature type="domain" description="4'-phosphopantetheinyl transferase N-terminal" evidence="4">
    <location>
        <begin position="34"/>
        <end position="115"/>
    </location>
</feature>
<protein>
    <submittedName>
        <fullName evidence="5">4'-phosphopantetheinyl transferase sfp</fullName>
    </submittedName>
</protein>
<dbReference type="InterPro" id="IPR008278">
    <property type="entry name" value="4-PPantetheinyl_Trfase_dom"/>
</dbReference>
<dbReference type="OrthoDB" id="9808281at2"/>
<dbReference type="GO" id="GO:0000287">
    <property type="term" value="F:magnesium ion binding"/>
    <property type="evidence" value="ECO:0007669"/>
    <property type="project" value="InterPro"/>
</dbReference>
<organism evidence="5 6">
    <name type="scientific">Holospora curviuscula</name>
    <dbReference type="NCBI Taxonomy" id="1082868"/>
    <lineage>
        <taxon>Bacteria</taxon>
        <taxon>Pseudomonadati</taxon>
        <taxon>Pseudomonadota</taxon>
        <taxon>Alphaproteobacteria</taxon>
        <taxon>Holosporales</taxon>
        <taxon>Holosporaceae</taxon>
        <taxon>Holospora</taxon>
    </lineage>
</organism>
<dbReference type="InterPro" id="IPR050559">
    <property type="entry name" value="P-Pant_transferase_sf"/>
</dbReference>
<dbReference type="AlphaFoldDB" id="A0A2S5R802"/>
<dbReference type="PANTHER" id="PTHR12215">
    <property type="entry name" value="PHOSPHOPANTETHEINE TRANSFERASE"/>
    <property type="match status" value="1"/>
</dbReference>
<comment type="similarity">
    <text evidence="1">Belongs to the P-Pant transferase superfamily. Gsp/Sfp/HetI/AcpT family.</text>
</comment>